<evidence type="ECO:0000256" key="5">
    <source>
        <dbReference type="ARBA" id="ARBA00022692"/>
    </source>
</evidence>
<feature type="domain" description="ABC transmembrane type-1" evidence="9">
    <location>
        <begin position="60"/>
        <end position="267"/>
    </location>
</feature>
<feature type="transmembrane region" description="Helical" evidence="8">
    <location>
        <begin position="247"/>
        <end position="270"/>
    </location>
</feature>
<dbReference type="SUPFAM" id="SSF161098">
    <property type="entry name" value="MetI-like"/>
    <property type="match status" value="1"/>
</dbReference>
<feature type="transmembrane region" description="Helical" evidence="8">
    <location>
        <begin position="64"/>
        <end position="86"/>
    </location>
</feature>
<evidence type="ECO:0000313" key="11">
    <source>
        <dbReference type="Proteomes" id="UP000322035"/>
    </source>
</evidence>
<dbReference type="RefSeq" id="WP_024305210.1">
    <property type="nucleotide sequence ID" value="NZ_CP043435.1"/>
</dbReference>
<keyword evidence="4" id="KW-1003">Cell membrane</keyword>
<evidence type="ECO:0000256" key="6">
    <source>
        <dbReference type="ARBA" id="ARBA00022989"/>
    </source>
</evidence>
<name>A0AAE6IZ61_CAMFE</name>
<dbReference type="CDD" id="cd06261">
    <property type="entry name" value="TM_PBP2"/>
    <property type="match status" value="1"/>
</dbReference>
<keyword evidence="3" id="KW-0813">Transport</keyword>
<keyword evidence="6 8" id="KW-1133">Transmembrane helix</keyword>
<proteinExistence type="inferred from homology"/>
<protein>
    <submittedName>
        <fullName evidence="10">Iron(III)/spermidine/putrescine ABC transporter, permease protein</fullName>
    </submittedName>
</protein>
<gene>
    <name evidence="10" type="primary">potC</name>
    <name evidence="10" type="ORF">CFVT_1094</name>
</gene>
<evidence type="ECO:0000256" key="4">
    <source>
        <dbReference type="ARBA" id="ARBA00022475"/>
    </source>
</evidence>
<dbReference type="Gene3D" id="1.10.3720.10">
    <property type="entry name" value="MetI-like"/>
    <property type="match status" value="1"/>
</dbReference>
<dbReference type="InterPro" id="IPR000515">
    <property type="entry name" value="MetI-like"/>
</dbReference>
<keyword evidence="5 8" id="KW-0812">Transmembrane</keyword>
<feature type="transmembrane region" description="Helical" evidence="8">
    <location>
        <begin position="188"/>
        <end position="210"/>
    </location>
</feature>
<feature type="transmembrane region" description="Helical" evidence="8">
    <location>
        <begin position="150"/>
        <end position="167"/>
    </location>
</feature>
<accession>A0AAE6IZ61</accession>
<organism evidence="10 11">
    <name type="scientific">Campylobacter fetus subsp. venerealis NCTC 10354</name>
    <dbReference type="NCBI Taxonomy" id="983328"/>
    <lineage>
        <taxon>Bacteria</taxon>
        <taxon>Pseudomonadati</taxon>
        <taxon>Campylobacterota</taxon>
        <taxon>Epsilonproteobacteria</taxon>
        <taxon>Campylobacterales</taxon>
        <taxon>Campylobacteraceae</taxon>
        <taxon>Campylobacter</taxon>
        <taxon>Campylobacter fetus subsp. venerealis bv. venerealis</taxon>
    </lineage>
</organism>
<dbReference type="PANTHER" id="PTHR42929:SF1">
    <property type="entry name" value="INNER MEMBRANE ABC TRANSPORTER PERMEASE PROTEIN YDCU-RELATED"/>
    <property type="match status" value="1"/>
</dbReference>
<sequence length="280" mass="31491">MNREKFIATLFLIPFFVVFFMFIAAPFLWILINSFIDQNGKWGFDNYKEIFDSRFFMQSFLNSFYISLISSFVALIISLFGSYSLYKIQTSHFGNLFLSLNTMTSNFSGVPLAFAFIILMGANGAINLLFKDLGIDFVIDIYGSVGINLVYIYFQIPLAILLLYPAFNVLDKQSSESSDILGASRAIYWLKVAIPIMMPSIIGVFIVLFANAVGAYATIYALSSGNFNVVPVRIASLIAGDIDLNPYLASALSVMLFCLMFIIALMLFYVSNLFNYKRQI</sequence>
<dbReference type="InterPro" id="IPR035906">
    <property type="entry name" value="MetI-like_sf"/>
</dbReference>
<evidence type="ECO:0000313" key="10">
    <source>
        <dbReference type="EMBL" id="QEL45038.1"/>
    </source>
</evidence>
<evidence type="ECO:0000256" key="2">
    <source>
        <dbReference type="ARBA" id="ARBA00007069"/>
    </source>
</evidence>
<reference evidence="10 11" key="1">
    <citation type="submission" date="2019-08" db="EMBL/GenBank/DDBJ databases">
        <title>Complete genomes of the Campylobacter fetus subsp. venerealis, Campylobacter lari subsp. concheus, Campylobacter sputorum bv. sputorum and Campylobacter volucris type strains.</title>
        <authorList>
            <person name="Miller W.G."/>
            <person name="Yee E."/>
        </authorList>
    </citation>
    <scope>NUCLEOTIDE SEQUENCE [LARGE SCALE GENOMIC DNA]</scope>
    <source>
        <strain evidence="10 11">NCTC 10354</strain>
    </source>
</reference>
<dbReference type="AlphaFoldDB" id="A0AAE6IZ61"/>
<keyword evidence="7 8" id="KW-0472">Membrane</keyword>
<dbReference type="Proteomes" id="UP000322035">
    <property type="component" value="Chromosome"/>
</dbReference>
<evidence type="ECO:0000256" key="3">
    <source>
        <dbReference type="ARBA" id="ARBA00022448"/>
    </source>
</evidence>
<evidence type="ECO:0000259" key="9">
    <source>
        <dbReference type="PROSITE" id="PS50928"/>
    </source>
</evidence>
<evidence type="ECO:0000256" key="7">
    <source>
        <dbReference type="ARBA" id="ARBA00023136"/>
    </source>
</evidence>
<dbReference type="PROSITE" id="PS50928">
    <property type="entry name" value="ABC_TM1"/>
    <property type="match status" value="1"/>
</dbReference>
<dbReference type="EMBL" id="CP043435">
    <property type="protein sequence ID" value="QEL45038.1"/>
    <property type="molecule type" value="Genomic_DNA"/>
</dbReference>
<evidence type="ECO:0000256" key="8">
    <source>
        <dbReference type="SAM" id="Phobius"/>
    </source>
</evidence>
<feature type="transmembrane region" description="Helical" evidence="8">
    <location>
        <begin position="107"/>
        <end position="130"/>
    </location>
</feature>
<dbReference type="PANTHER" id="PTHR42929">
    <property type="entry name" value="INNER MEMBRANE ABC TRANSPORTER PERMEASE PROTEIN YDCU-RELATED-RELATED"/>
    <property type="match status" value="1"/>
</dbReference>
<evidence type="ECO:0000256" key="1">
    <source>
        <dbReference type="ARBA" id="ARBA00004651"/>
    </source>
</evidence>
<dbReference type="GO" id="GO:0055085">
    <property type="term" value="P:transmembrane transport"/>
    <property type="evidence" value="ECO:0007669"/>
    <property type="project" value="InterPro"/>
</dbReference>
<dbReference type="GO" id="GO:0005886">
    <property type="term" value="C:plasma membrane"/>
    <property type="evidence" value="ECO:0007669"/>
    <property type="project" value="UniProtKB-SubCell"/>
</dbReference>
<comment type="subcellular location">
    <subcellularLocation>
        <location evidence="1">Cell membrane</location>
        <topology evidence="1">Multi-pass membrane protein</topology>
    </subcellularLocation>
</comment>
<feature type="transmembrane region" description="Helical" evidence="8">
    <location>
        <begin position="7"/>
        <end position="32"/>
    </location>
</feature>
<comment type="similarity">
    <text evidence="2">Belongs to the binding-protein-dependent transport system permease family. CysTW subfamily.</text>
</comment>